<evidence type="ECO:0000256" key="1">
    <source>
        <dbReference type="ARBA" id="ARBA00001947"/>
    </source>
</evidence>
<dbReference type="EMBL" id="MCFF01000026">
    <property type="protein sequence ID" value="ORZ12025.1"/>
    <property type="molecule type" value="Genomic_DNA"/>
</dbReference>
<protein>
    <recommendedName>
        <fullName evidence="13">Peptide hydrolase</fullName>
        <ecNumber evidence="13">3.4.-.-</ecNumber>
    </recommendedName>
</protein>
<accession>A0A1Y2GIG3</accession>
<dbReference type="PANTHER" id="PTHR12147:SF58">
    <property type="entry name" value="VACUOLAR MEMBRANE PROTEASE"/>
    <property type="match status" value="1"/>
</dbReference>
<dbReference type="OrthoDB" id="76293at2759"/>
<evidence type="ECO:0000256" key="15">
    <source>
        <dbReference type="SAM" id="MobiDB-lite"/>
    </source>
</evidence>
<keyword evidence="10 16" id="KW-1133">Transmembrane helix</keyword>
<proteinExistence type="inferred from homology"/>
<dbReference type="Gene3D" id="3.40.630.10">
    <property type="entry name" value="Zn peptidases"/>
    <property type="match status" value="1"/>
</dbReference>
<evidence type="ECO:0000256" key="16">
    <source>
        <dbReference type="SAM" id="Phobius"/>
    </source>
</evidence>
<dbReference type="STRING" id="64571.A0A1Y2GIG3"/>
<feature type="coiled-coil region" evidence="14">
    <location>
        <begin position="122"/>
        <end position="149"/>
    </location>
</feature>
<comment type="subcellular location">
    <subcellularLocation>
        <location evidence="3">Vacuole membrane</location>
        <topology evidence="3">Multi-pass membrane protein</topology>
    </subcellularLocation>
</comment>
<evidence type="ECO:0000256" key="3">
    <source>
        <dbReference type="ARBA" id="ARBA00004128"/>
    </source>
</evidence>
<keyword evidence="13" id="KW-0479">Metal-binding</keyword>
<reference evidence="18 19" key="1">
    <citation type="submission" date="2016-07" db="EMBL/GenBank/DDBJ databases">
        <title>Pervasive Adenine N6-methylation of Active Genes in Fungi.</title>
        <authorList>
            <consortium name="DOE Joint Genome Institute"/>
            <person name="Mondo S.J."/>
            <person name="Dannebaum R.O."/>
            <person name="Kuo R.C."/>
            <person name="Labutti K."/>
            <person name="Haridas S."/>
            <person name="Kuo A."/>
            <person name="Salamov A."/>
            <person name="Ahrendt S.R."/>
            <person name="Lipzen A."/>
            <person name="Sullivan W."/>
            <person name="Andreopoulos W.B."/>
            <person name="Clum A."/>
            <person name="Lindquist E."/>
            <person name="Daum C."/>
            <person name="Ramamoorthy G.K."/>
            <person name="Gryganskyi A."/>
            <person name="Culley D."/>
            <person name="Magnuson J.K."/>
            <person name="James T.Y."/>
            <person name="O'Malley M.A."/>
            <person name="Stajich J.E."/>
            <person name="Spatafora J.W."/>
            <person name="Visel A."/>
            <person name="Grigoriev I.V."/>
        </authorList>
    </citation>
    <scope>NUCLEOTIDE SEQUENCE [LARGE SCALE GENOMIC DNA]</scope>
    <source>
        <strain evidence="18 19">NRRL 3116</strain>
    </source>
</reference>
<evidence type="ECO:0000256" key="5">
    <source>
        <dbReference type="ARBA" id="ARBA00022554"/>
    </source>
</evidence>
<evidence type="ECO:0000256" key="12">
    <source>
        <dbReference type="ARBA" id="ARBA00023180"/>
    </source>
</evidence>
<dbReference type="Proteomes" id="UP000193648">
    <property type="component" value="Unassembled WGS sequence"/>
</dbReference>
<feature type="domain" description="Peptidase M28" evidence="17">
    <location>
        <begin position="188"/>
        <end position="269"/>
    </location>
</feature>
<evidence type="ECO:0000256" key="13">
    <source>
        <dbReference type="RuleBase" id="RU361240"/>
    </source>
</evidence>
<evidence type="ECO:0000313" key="19">
    <source>
        <dbReference type="Proteomes" id="UP000193648"/>
    </source>
</evidence>
<dbReference type="Pfam" id="PF04389">
    <property type="entry name" value="Peptidase_M28"/>
    <property type="match status" value="1"/>
</dbReference>
<dbReference type="SUPFAM" id="SSF53187">
    <property type="entry name" value="Zn-dependent exopeptidases"/>
    <property type="match status" value="1"/>
</dbReference>
<comment type="caution">
    <text evidence="18">The sequence shown here is derived from an EMBL/GenBank/DDBJ whole genome shotgun (WGS) entry which is preliminary data.</text>
</comment>
<keyword evidence="11" id="KW-0482">Metalloprotease</keyword>
<keyword evidence="12" id="KW-0325">Glycoprotein</keyword>
<dbReference type="RefSeq" id="XP_021879890.1">
    <property type="nucleotide sequence ID" value="XM_022024638.1"/>
</dbReference>
<dbReference type="EC" id="3.4.-.-" evidence="13"/>
<feature type="transmembrane region" description="Helical" evidence="16">
    <location>
        <begin position="54"/>
        <end position="74"/>
    </location>
</feature>
<evidence type="ECO:0000256" key="7">
    <source>
        <dbReference type="ARBA" id="ARBA00022692"/>
    </source>
</evidence>
<feature type="compositionally biased region" description="Basic and acidic residues" evidence="15">
    <location>
        <begin position="7"/>
        <end position="17"/>
    </location>
</feature>
<feature type="region of interest" description="Disordered" evidence="15">
    <location>
        <begin position="1"/>
        <end position="41"/>
    </location>
</feature>
<evidence type="ECO:0000256" key="6">
    <source>
        <dbReference type="ARBA" id="ARBA00022670"/>
    </source>
</evidence>
<keyword evidence="14" id="KW-0175">Coiled coil</keyword>
<evidence type="ECO:0000256" key="9">
    <source>
        <dbReference type="ARBA" id="ARBA00022833"/>
    </source>
</evidence>
<dbReference type="GO" id="GO:0006508">
    <property type="term" value="P:proteolysis"/>
    <property type="evidence" value="ECO:0007669"/>
    <property type="project" value="UniProtKB-KW"/>
</dbReference>
<evidence type="ECO:0000256" key="8">
    <source>
        <dbReference type="ARBA" id="ARBA00022801"/>
    </source>
</evidence>
<evidence type="ECO:0000259" key="17">
    <source>
        <dbReference type="Pfam" id="PF04389"/>
    </source>
</evidence>
<keyword evidence="8 13" id="KW-0378">Hydrolase</keyword>
<evidence type="ECO:0000256" key="4">
    <source>
        <dbReference type="ARBA" id="ARBA00010918"/>
    </source>
</evidence>
<dbReference type="GeneID" id="33566482"/>
<evidence type="ECO:0000256" key="2">
    <source>
        <dbReference type="ARBA" id="ARBA00003273"/>
    </source>
</evidence>
<organism evidence="18 19">
    <name type="scientific">Lobosporangium transversale</name>
    <dbReference type="NCBI Taxonomy" id="64571"/>
    <lineage>
        <taxon>Eukaryota</taxon>
        <taxon>Fungi</taxon>
        <taxon>Fungi incertae sedis</taxon>
        <taxon>Mucoromycota</taxon>
        <taxon>Mortierellomycotina</taxon>
        <taxon>Mortierellomycetes</taxon>
        <taxon>Mortierellales</taxon>
        <taxon>Mortierellaceae</taxon>
        <taxon>Lobosporangium</taxon>
    </lineage>
</organism>
<evidence type="ECO:0000256" key="14">
    <source>
        <dbReference type="SAM" id="Coils"/>
    </source>
</evidence>
<evidence type="ECO:0000256" key="10">
    <source>
        <dbReference type="ARBA" id="ARBA00022989"/>
    </source>
</evidence>
<dbReference type="GO" id="GO:0008235">
    <property type="term" value="F:metalloexopeptidase activity"/>
    <property type="evidence" value="ECO:0007669"/>
    <property type="project" value="InterPro"/>
</dbReference>
<comment type="cofactor">
    <cofactor evidence="1">
        <name>Zn(2+)</name>
        <dbReference type="ChEBI" id="CHEBI:29105"/>
    </cofactor>
</comment>
<dbReference type="PANTHER" id="PTHR12147">
    <property type="entry name" value="METALLOPEPTIDASE M28 FAMILY MEMBER"/>
    <property type="match status" value="1"/>
</dbReference>
<keyword evidence="19" id="KW-1185">Reference proteome</keyword>
<dbReference type="InterPro" id="IPR007484">
    <property type="entry name" value="Peptidase_M28"/>
</dbReference>
<dbReference type="GO" id="GO:0046872">
    <property type="term" value="F:metal ion binding"/>
    <property type="evidence" value="ECO:0007669"/>
    <property type="project" value="UniProtKB-KW"/>
</dbReference>
<gene>
    <name evidence="18" type="ORF">BCR41DRAFT_356374</name>
</gene>
<keyword evidence="5" id="KW-0926">Vacuole</keyword>
<keyword evidence="9 13" id="KW-0862">Zinc</keyword>
<keyword evidence="16" id="KW-0472">Membrane</keyword>
<comment type="function">
    <text evidence="2">May be involved in vacuolar sorting and osmoregulation.</text>
</comment>
<dbReference type="InParanoid" id="A0A1Y2GIG3"/>
<evidence type="ECO:0000313" key="18">
    <source>
        <dbReference type="EMBL" id="ORZ12025.1"/>
    </source>
</evidence>
<keyword evidence="6 13" id="KW-0645">Protease</keyword>
<sequence length="273" mass="30348">MAQSNSRSDRPTRRSSEDEPSEESPLLRNGQSPYLGRGSMPASSTINQGSWRRMAGVFLLIAVSYLVIGSIVSYKRLSLPSPKSVADATGPFDFSAQWAWKHLEQIARQPHPINSHENLRVYDYLVKAVKDLQEEARQLNRIVEIADDNVKMTLAQNFLSNSTRLEFYESSNILVRVVGTEGRAENSKKGHPEAVVVDAHYDSVLIGHGATDDGIGVVVCLEMIRNLIHHPVKHNVIFNINNGEEIGLFGAAAFMKHPWAADVKAFVNLGREF</sequence>
<name>A0A1Y2GIG3_9FUNG</name>
<dbReference type="AlphaFoldDB" id="A0A1Y2GIG3"/>
<dbReference type="InterPro" id="IPR045175">
    <property type="entry name" value="M28_fam"/>
</dbReference>
<evidence type="ECO:0000256" key="11">
    <source>
        <dbReference type="ARBA" id="ARBA00023049"/>
    </source>
</evidence>
<dbReference type="GO" id="GO:0005774">
    <property type="term" value="C:vacuolar membrane"/>
    <property type="evidence" value="ECO:0007669"/>
    <property type="project" value="UniProtKB-SubCell"/>
</dbReference>
<comment type="similarity">
    <text evidence="4 13">Belongs to the peptidase M28 family.</text>
</comment>
<keyword evidence="7 16" id="KW-0812">Transmembrane</keyword>